<dbReference type="InterPro" id="IPR041735">
    <property type="entry name" value="4OHPhenylPyrv_dOase_C"/>
</dbReference>
<dbReference type="GO" id="GO:0003868">
    <property type="term" value="F:4-hydroxyphenylpyruvate dioxygenase activity"/>
    <property type="evidence" value="ECO:0007669"/>
    <property type="project" value="UniProtKB-EC"/>
</dbReference>
<keyword evidence="5" id="KW-0408">Iron</keyword>
<dbReference type="InterPro" id="IPR004360">
    <property type="entry name" value="Glyas_Fos-R_dOase_dom"/>
</dbReference>
<dbReference type="InterPro" id="IPR037523">
    <property type="entry name" value="VOC_core"/>
</dbReference>
<keyword evidence="7" id="KW-0560">Oxidoreductase</keyword>
<feature type="domain" description="VOC" evidence="6">
    <location>
        <begin position="178"/>
        <end position="329"/>
    </location>
</feature>
<comment type="caution">
    <text evidence="7">The sequence shown here is derived from an EMBL/GenBank/DDBJ whole genome shotgun (WGS) entry which is preliminary data.</text>
</comment>
<gene>
    <name evidence="7" type="primary">hppD</name>
    <name evidence="7" type="ORF">NBG84_36855</name>
</gene>
<reference evidence="7" key="1">
    <citation type="submission" date="2022-06" db="EMBL/GenBank/DDBJ databases">
        <title>Genome public.</title>
        <authorList>
            <person name="Sun Q."/>
        </authorList>
    </citation>
    <scope>NUCLEOTIDE SEQUENCE</scope>
    <source>
        <strain evidence="7">CWNU-1</strain>
    </source>
</reference>
<organism evidence="7 8">
    <name type="scientific">Streptomyces albipurpureus</name>
    <dbReference type="NCBI Taxonomy" id="2897419"/>
    <lineage>
        <taxon>Bacteria</taxon>
        <taxon>Bacillati</taxon>
        <taxon>Actinomycetota</taxon>
        <taxon>Actinomycetes</taxon>
        <taxon>Kitasatosporales</taxon>
        <taxon>Streptomycetaceae</taxon>
        <taxon>Streptomyces</taxon>
    </lineage>
</organism>
<evidence type="ECO:0000256" key="1">
    <source>
        <dbReference type="ARBA" id="ARBA00001962"/>
    </source>
</evidence>
<keyword evidence="3" id="KW-0479">Metal-binding</keyword>
<dbReference type="InterPro" id="IPR005956">
    <property type="entry name" value="4OHPhenylPyrv_dOase"/>
</dbReference>
<protein>
    <submittedName>
        <fullName evidence="7">4-hydroxyphenylpyruvate dioxygenase</fullName>
        <ecNumber evidence="7">1.13.11.27</ecNumber>
    </submittedName>
</protein>
<dbReference type="PANTHER" id="PTHR11959:SF1">
    <property type="entry name" value="4-HYDROXYPHENYLPYRUVATE DIOXYGENASE"/>
    <property type="match status" value="1"/>
</dbReference>
<dbReference type="EC" id="1.13.11.27" evidence="7"/>
<evidence type="ECO:0000259" key="6">
    <source>
        <dbReference type="PROSITE" id="PS51819"/>
    </source>
</evidence>
<dbReference type="InterPro" id="IPR041736">
    <property type="entry name" value="4OHPhenylPyrv_dOase_N"/>
</dbReference>
<evidence type="ECO:0000256" key="2">
    <source>
        <dbReference type="ARBA" id="ARBA00005877"/>
    </source>
</evidence>
<name>A0ABT0UYZ4_9ACTN</name>
<comment type="cofactor">
    <cofactor evidence="1">
        <name>Fe cation</name>
        <dbReference type="ChEBI" id="CHEBI:24875"/>
    </cofactor>
</comment>
<comment type="similarity">
    <text evidence="2">Belongs to the 4HPPD family.</text>
</comment>
<accession>A0ABT0UYZ4</accession>
<evidence type="ECO:0000256" key="3">
    <source>
        <dbReference type="ARBA" id="ARBA00022723"/>
    </source>
</evidence>
<keyword evidence="7" id="KW-0223">Dioxygenase</keyword>
<dbReference type="CDD" id="cd08342">
    <property type="entry name" value="HPPD_N_like"/>
    <property type="match status" value="1"/>
</dbReference>
<dbReference type="PANTHER" id="PTHR11959">
    <property type="entry name" value="4-HYDROXYPHENYLPYRUVATE DIOXYGENASE"/>
    <property type="match status" value="1"/>
</dbReference>
<sequence length="373" mass="40885">MNSNTVEAASSFIGAEGPISASLRMDHVEFYVSDLRSSLEQLSSWYGFEVLVPPTRVEADGAHESALVGRNQIRLLLTQALVPEHPAWTYVQRHGDGVANIALSVPDVKSTHAELVTRGAVNVLSPNDADGCVTATVSGFGDVVHTLVERHPDVPGDRIPGLPVPVGVGDADTIGLRSIDHFAVCLPMGELPEVTRFYTDVFDMQVIFEEKIEVGPMGMDSTVVQSRSGDVTFTLIEPMPNVRAGQIESFIADHGGAGVQHVAFATDDVSRAVGTMAERGVPFLRTPATYYEMLVDRLTPLRYSIDELRDLNVLVDQDHDGQLFQIFTRSVHPRRTLFFEVIERIRARTFGSNNVRALYEAVELQRSASEAQE</sequence>
<evidence type="ECO:0000256" key="4">
    <source>
        <dbReference type="ARBA" id="ARBA00022737"/>
    </source>
</evidence>
<feature type="domain" description="VOC" evidence="6">
    <location>
        <begin position="24"/>
        <end position="150"/>
    </location>
</feature>
<keyword evidence="4" id="KW-0677">Repeat</keyword>
<dbReference type="EMBL" id="JAMQAW010000088">
    <property type="protein sequence ID" value="MCM2393777.1"/>
    <property type="molecule type" value="Genomic_DNA"/>
</dbReference>
<dbReference type="Pfam" id="PF00903">
    <property type="entry name" value="Glyoxalase"/>
    <property type="match status" value="1"/>
</dbReference>
<dbReference type="CDD" id="cd07250">
    <property type="entry name" value="HPPD_C_like"/>
    <property type="match status" value="1"/>
</dbReference>
<dbReference type="PIRSF" id="PIRSF009283">
    <property type="entry name" value="HPP_dOase"/>
    <property type="match status" value="1"/>
</dbReference>
<dbReference type="SUPFAM" id="SSF54593">
    <property type="entry name" value="Glyoxalase/Bleomycin resistance protein/Dihydroxybiphenyl dioxygenase"/>
    <property type="match status" value="1"/>
</dbReference>
<keyword evidence="8" id="KW-1185">Reference proteome</keyword>
<evidence type="ECO:0000313" key="7">
    <source>
        <dbReference type="EMBL" id="MCM2393777.1"/>
    </source>
</evidence>
<dbReference type="PROSITE" id="PS51819">
    <property type="entry name" value="VOC"/>
    <property type="match status" value="2"/>
</dbReference>
<dbReference type="NCBIfam" id="TIGR01263">
    <property type="entry name" value="4HPPD"/>
    <property type="match status" value="1"/>
</dbReference>
<evidence type="ECO:0000313" key="8">
    <source>
        <dbReference type="Proteomes" id="UP001431429"/>
    </source>
</evidence>
<dbReference type="Gene3D" id="3.10.180.10">
    <property type="entry name" value="2,3-Dihydroxybiphenyl 1,2-Dioxygenase, domain 1"/>
    <property type="match status" value="2"/>
</dbReference>
<evidence type="ECO:0000256" key="5">
    <source>
        <dbReference type="ARBA" id="ARBA00023004"/>
    </source>
</evidence>
<proteinExistence type="inferred from homology"/>
<dbReference type="InterPro" id="IPR029068">
    <property type="entry name" value="Glyas_Bleomycin-R_OHBP_Dase"/>
</dbReference>
<dbReference type="Proteomes" id="UP001431429">
    <property type="component" value="Unassembled WGS sequence"/>
</dbReference>